<accession>K2MTP9</accession>
<dbReference type="Pfam" id="PF09450">
    <property type="entry name" value="DUF2019"/>
    <property type="match status" value="1"/>
</dbReference>
<evidence type="ECO:0000313" key="3">
    <source>
        <dbReference type="Proteomes" id="UP000006786"/>
    </source>
</evidence>
<gene>
    <name evidence="2" type="ORF">NA2_00225</name>
</gene>
<keyword evidence="3" id="KW-1185">Reference proteome</keyword>
<dbReference type="AlphaFoldDB" id="K2MTP9"/>
<protein>
    <recommendedName>
        <fullName evidence="1">DUF2019 domain-containing protein</fullName>
    </recommendedName>
</protein>
<dbReference type="eggNOG" id="ENOG5033ZRP">
    <property type="taxonomic scope" value="Bacteria"/>
</dbReference>
<dbReference type="Proteomes" id="UP000006786">
    <property type="component" value="Unassembled WGS sequence"/>
</dbReference>
<organism evidence="2 3">
    <name type="scientific">Nitratireductor pacificus pht-3B</name>
    <dbReference type="NCBI Taxonomy" id="391937"/>
    <lineage>
        <taxon>Bacteria</taxon>
        <taxon>Pseudomonadati</taxon>
        <taxon>Pseudomonadota</taxon>
        <taxon>Alphaproteobacteria</taxon>
        <taxon>Hyphomicrobiales</taxon>
        <taxon>Phyllobacteriaceae</taxon>
        <taxon>Nitratireductor</taxon>
    </lineage>
</organism>
<comment type="caution">
    <text evidence="2">The sequence shown here is derived from an EMBL/GenBank/DDBJ whole genome shotgun (WGS) entry which is preliminary data.</text>
</comment>
<dbReference type="Gene3D" id="1.25.40.70">
    <property type="entry name" value="Phosphatidylinositol 3-kinase, accessory domain (PIK)"/>
    <property type="match status" value="1"/>
</dbReference>
<dbReference type="RefSeq" id="WP_008592874.1">
    <property type="nucleotide sequence ID" value="NZ_AMRM01000001.1"/>
</dbReference>
<evidence type="ECO:0000313" key="2">
    <source>
        <dbReference type="EMBL" id="EKF20757.1"/>
    </source>
</evidence>
<sequence length="133" mass="14903">MSNSQPTAKLTTEELVDRFAAIGIAQDEALLDNEIAKFNRLYRKKVAIETELRDRPGDQRRQLMALYDHPNMQVRLNAAKATRAIDMKKARALLEAITTSKHYPQAGDAGMALVAMDDGTYKLDGHLPPKPQR</sequence>
<dbReference type="OrthoDB" id="7963325at2"/>
<reference evidence="2 3" key="1">
    <citation type="journal article" date="2012" name="J. Bacteriol.">
        <title>Genome Sequence of Nitratireductor pacificus Type Strain pht-3B.</title>
        <authorList>
            <person name="Lai Q."/>
            <person name="Li G."/>
            <person name="Shao Z."/>
        </authorList>
    </citation>
    <scope>NUCLEOTIDE SEQUENCE [LARGE SCALE GENOMIC DNA]</scope>
    <source>
        <strain evidence="3">pht-3B</strain>
    </source>
</reference>
<dbReference type="InterPro" id="IPR042236">
    <property type="entry name" value="PI3K_accessory_sf"/>
</dbReference>
<dbReference type="EMBL" id="AMRM01000001">
    <property type="protein sequence ID" value="EKF20757.1"/>
    <property type="molecule type" value="Genomic_DNA"/>
</dbReference>
<proteinExistence type="predicted"/>
<dbReference type="PATRIC" id="fig|391937.3.peg.45"/>
<feature type="domain" description="DUF2019" evidence="1">
    <location>
        <begin position="13"/>
        <end position="117"/>
    </location>
</feature>
<dbReference type="InterPro" id="IPR018568">
    <property type="entry name" value="DUF2019"/>
</dbReference>
<dbReference type="InterPro" id="IPR016024">
    <property type="entry name" value="ARM-type_fold"/>
</dbReference>
<evidence type="ECO:0000259" key="1">
    <source>
        <dbReference type="Pfam" id="PF09450"/>
    </source>
</evidence>
<dbReference type="SUPFAM" id="SSF48371">
    <property type="entry name" value="ARM repeat"/>
    <property type="match status" value="1"/>
</dbReference>
<name>K2MTP9_9HYPH</name>